<protein>
    <submittedName>
        <fullName evidence="8">DUF887 domain protein</fullName>
    </submittedName>
</protein>
<dbReference type="AlphaFoldDB" id="A0A0F4YIX9"/>
<feature type="transmembrane region" description="Helical" evidence="6">
    <location>
        <begin position="141"/>
        <end position="168"/>
    </location>
</feature>
<dbReference type="EMBL" id="LASV01000489">
    <property type="protein sequence ID" value="KKA18164.1"/>
    <property type="molecule type" value="Genomic_DNA"/>
</dbReference>
<dbReference type="InterPro" id="IPR006634">
    <property type="entry name" value="TLC-dom"/>
</dbReference>
<dbReference type="GO" id="GO:0016020">
    <property type="term" value="C:membrane"/>
    <property type="evidence" value="ECO:0007669"/>
    <property type="project" value="UniProtKB-SubCell"/>
</dbReference>
<comment type="caution">
    <text evidence="8">The sequence shown here is derived from an EMBL/GenBank/DDBJ whole genome shotgun (WGS) entry which is preliminary data.</text>
</comment>
<comment type="subcellular location">
    <subcellularLocation>
        <location evidence="1">Membrane</location>
        <topology evidence="1">Multi-pass membrane protein</topology>
    </subcellularLocation>
</comment>
<dbReference type="SMART" id="SM00724">
    <property type="entry name" value="TLC"/>
    <property type="match status" value="1"/>
</dbReference>
<feature type="transmembrane region" description="Helical" evidence="6">
    <location>
        <begin position="180"/>
        <end position="200"/>
    </location>
</feature>
<keyword evidence="3 6" id="KW-1133">Transmembrane helix</keyword>
<evidence type="ECO:0000256" key="3">
    <source>
        <dbReference type="ARBA" id="ARBA00022989"/>
    </source>
</evidence>
<gene>
    <name evidence="8" type="ORF">T310_7898</name>
</gene>
<accession>A0A0F4YIX9</accession>
<dbReference type="GeneID" id="25320163"/>
<evidence type="ECO:0000256" key="1">
    <source>
        <dbReference type="ARBA" id="ARBA00004141"/>
    </source>
</evidence>
<keyword evidence="4 5" id="KW-0472">Membrane</keyword>
<keyword evidence="2 5" id="KW-0812">Transmembrane</keyword>
<feature type="transmembrane region" description="Helical" evidence="6">
    <location>
        <begin position="75"/>
        <end position="97"/>
    </location>
</feature>
<evidence type="ECO:0000256" key="6">
    <source>
        <dbReference type="SAM" id="Phobius"/>
    </source>
</evidence>
<evidence type="ECO:0000256" key="2">
    <source>
        <dbReference type="ARBA" id="ARBA00022692"/>
    </source>
</evidence>
<proteinExistence type="predicted"/>
<dbReference type="GO" id="GO:0055088">
    <property type="term" value="P:lipid homeostasis"/>
    <property type="evidence" value="ECO:0007669"/>
    <property type="project" value="TreeGrafter"/>
</dbReference>
<feature type="transmembrane region" description="Helical" evidence="6">
    <location>
        <begin position="109"/>
        <end position="129"/>
    </location>
</feature>
<feature type="domain" description="TLC" evidence="7">
    <location>
        <begin position="68"/>
        <end position="301"/>
    </location>
</feature>
<dbReference type="InterPro" id="IPR050846">
    <property type="entry name" value="TLCD"/>
</dbReference>
<dbReference type="Pfam" id="PF03798">
    <property type="entry name" value="TRAM_LAG1_CLN8"/>
    <property type="match status" value="2"/>
</dbReference>
<evidence type="ECO:0000313" key="9">
    <source>
        <dbReference type="Proteomes" id="UP000053958"/>
    </source>
</evidence>
<name>A0A0F4YIX9_RASE3</name>
<dbReference type="PANTHER" id="PTHR13439:SF0">
    <property type="entry name" value="TOPOISOMERASE I DAMAGE AFFECTED PROTEIN 4"/>
    <property type="match status" value="1"/>
</dbReference>
<evidence type="ECO:0000313" key="8">
    <source>
        <dbReference type="EMBL" id="KKA18164.1"/>
    </source>
</evidence>
<dbReference type="Proteomes" id="UP000053958">
    <property type="component" value="Unassembled WGS sequence"/>
</dbReference>
<dbReference type="GO" id="GO:0005783">
    <property type="term" value="C:endoplasmic reticulum"/>
    <property type="evidence" value="ECO:0007669"/>
    <property type="project" value="TreeGrafter"/>
</dbReference>
<feature type="transmembrane region" description="Helical" evidence="6">
    <location>
        <begin position="266"/>
        <end position="289"/>
    </location>
</feature>
<reference evidence="8 9" key="1">
    <citation type="submission" date="2015-04" db="EMBL/GenBank/DDBJ databases">
        <authorList>
            <person name="Heijne W.H."/>
            <person name="Fedorova N.D."/>
            <person name="Nierman W.C."/>
            <person name="Vollebregt A.W."/>
            <person name="Zhao Z."/>
            <person name="Wu L."/>
            <person name="Kumar M."/>
            <person name="Stam H."/>
            <person name="van den Berg M.A."/>
            <person name="Pel H.J."/>
        </authorList>
    </citation>
    <scope>NUCLEOTIDE SEQUENCE [LARGE SCALE GENOMIC DNA]</scope>
    <source>
        <strain evidence="8 9">CBS 393.64</strain>
    </source>
</reference>
<dbReference type="OrthoDB" id="10266980at2759"/>
<dbReference type="RefSeq" id="XP_013324776.1">
    <property type="nucleotide sequence ID" value="XM_013469322.1"/>
</dbReference>
<dbReference type="PROSITE" id="PS50922">
    <property type="entry name" value="TLC"/>
    <property type="match status" value="1"/>
</dbReference>
<keyword evidence="9" id="KW-1185">Reference proteome</keyword>
<evidence type="ECO:0000256" key="4">
    <source>
        <dbReference type="ARBA" id="ARBA00023136"/>
    </source>
</evidence>
<dbReference type="STRING" id="1408163.A0A0F4YIX9"/>
<evidence type="ECO:0000259" key="7">
    <source>
        <dbReference type="PROSITE" id="PS50922"/>
    </source>
</evidence>
<dbReference type="PANTHER" id="PTHR13439">
    <property type="entry name" value="CT120 PROTEIN"/>
    <property type="match status" value="1"/>
</dbReference>
<sequence>MLDPFPPPPGWLRDLVTPWAVYFNLHSLPNHIHEILAAFAFYQFVHSYLSPRLSAALFPRFYPNFPRRTQLNWDVHVVSLLQSTLINLTALWVMFADRERKGMTAEERVYGYTGACGLVQALATGYFLYDLIVSTVYVKMFGVGMLFHAISALWVFALGPFLNIHWFLDKVNMTGSKAQWYNGITLLVVFFCCRLVWGTWQSALVYIDMWKAVKQTWTAPLSSVLDPVNTNATVFQERDGILCVDEACARANAEISYFAHRAAGGVPIWLVLTYVASNLILNGLNYYWFSQMIEAVMKRFREPAIPAKKEKEPGITKVEVQPDIVLDAAGKLRKEEGYFETGDGAEENKTSAVDAFGSETLRKRI</sequence>
<evidence type="ECO:0000256" key="5">
    <source>
        <dbReference type="PROSITE-ProRule" id="PRU00205"/>
    </source>
</evidence>
<organism evidence="8 9">
    <name type="scientific">Rasamsonia emersonii (strain ATCC 16479 / CBS 393.64 / IMI 116815)</name>
    <dbReference type="NCBI Taxonomy" id="1408163"/>
    <lineage>
        <taxon>Eukaryota</taxon>
        <taxon>Fungi</taxon>
        <taxon>Dikarya</taxon>
        <taxon>Ascomycota</taxon>
        <taxon>Pezizomycotina</taxon>
        <taxon>Eurotiomycetes</taxon>
        <taxon>Eurotiomycetidae</taxon>
        <taxon>Eurotiales</taxon>
        <taxon>Trichocomaceae</taxon>
        <taxon>Rasamsonia</taxon>
    </lineage>
</organism>